<evidence type="ECO:0000313" key="1">
    <source>
        <dbReference type="EMBL" id="KAI9905506.1"/>
    </source>
</evidence>
<dbReference type="EMBL" id="CM047588">
    <property type="protein sequence ID" value="KAI9905506.1"/>
    <property type="molecule type" value="Genomic_DNA"/>
</dbReference>
<gene>
    <name evidence="1" type="ORF">PsorP6_014098</name>
</gene>
<name>A0ACC0VI76_9STRA</name>
<organism evidence="1 2">
    <name type="scientific">Peronosclerospora sorghi</name>
    <dbReference type="NCBI Taxonomy" id="230839"/>
    <lineage>
        <taxon>Eukaryota</taxon>
        <taxon>Sar</taxon>
        <taxon>Stramenopiles</taxon>
        <taxon>Oomycota</taxon>
        <taxon>Peronosporomycetes</taxon>
        <taxon>Peronosporales</taxon>
        <taxon>Peronosporaceae</taxon>
        <taxon>Peronosclerospora</taxon>
    </lineage>
</organism>
<keyword evidence="2" id="KW-1185">Reference proteome</keyword>
<sequence length="113" mass="13137">MSQQQQKQREGAREEDNVALRQQNETIHPQHHKQQTAGGADRACKYGYDADGEGQQQNGEEEGGTNIKTSNRSEAKLKQQKRSYSLGAFTDNKSRLWRYFENIREQNYSKFRL</sequence>
<dbReference type="Proteomes" id="UP001163321">
    <property type="component" value="Chromosome 9"/>
</dbReference>
<proteinExistence type="predicted"/>
<reference evidence="1 2" key="1">
    <citation type="journal article" date="2022" name="bioRxiv">
        <title>The genome of the oomycete Peronosclerospora sorghi, a cosmopolitan pathogen of maize and sorghum, is inflated with dispersed pseudogenes.</title>
        <authorList>
            <person name="Fletcher K."/>
            <person name="Martin F."/>
            <person name="Isakeit T."/>
            <person name="Cavanaugh K."/>
            <person name="Magill C."/>
            <person name="Michelmore R."/>
        </authorList>
    </citation>
    <scope>NUCLEOTIDE SEQUENCE [LARGE SCALE GENOMIC DNA]</scope>
    <source>
        <strain evidence="1">P6</strain>
    </source>
</reference>
<protein>
    <submittedName>
        <fullName evidence="1">Uncharacterized protein</fullName>
    </submittedName>
</protein>
<accession>A0ACC0VI76</accession>
<comment type="caution">
    <text evidence="1">The sequence shown here is derived from an EMBL/GenBank/DDBJ whole genome shotgun (WGS) entry which is preliminary data.</text>
</comment>
<evidence type="ECO:0000313" key="2">
    <source>
        <dbReference type="Proteomes" id="UP001163321"/>
    </source>
</evidence>